<dbReference type="AlphaFoldDB" id="A0A383AT25"/>
<dbReference type="EMBL" id="UINC01194579">
    <property type="protein sequence ID" value="SVE10733.1"/>
    <property type="molecule type" value="Genomic_DNA"/>
</dbReference>
<name>A0A383AT25_9ZZZZ</name>
<sequence length="51" mass="6172">MNLCVIAKFMCAIIRRRTLEHLSYVRTFRDWLNGGRCRSRTYDLMRVKHAL</sequence>
<feature type="non-terminal residue" evidence="1">
    <location>
        <position position="51"/>
    </location>
</feature>
<gene>
    <name evidence="1" type="ORF">METZ01_LOCUS463587</name>
</gene>
<evidence type="ECO:0000313" key="1">
    <source>
        <dbReference type="EMBL" id="SVE10733.1"/>
    </source>
</evidence>
<reference evidence="1" key="1">
    <citation type="submission" date="2018-05" db="EMBL/GenBank/DDBJ databases">
        <authorList>
            <person name="Lanie J.A."/>
            <person name="Ng W.-L."/>
            <person name="Kazmierczak K.M."/>
            <person name="Andrzejewski T.M."/>
            <person name="Davidsen T.M."/>
            <person name="Wayne K.J."/>
            <person name="Tettelin H."/>
            <person name="Glass J.I."/>
            <person name="Rusch D."/>
            <person name="Podicherti R."/>
            <person name="Tsui H.-C.T."/>
            <person name="Winkler M.E."/>
        </authorList>
    </citation>
    <scope>NUCLEOTIDE SEQUENCE</scope>
</reference>
<protein>
    <submittedName>
        <fullName evidence="1">Uncharacterized protein</fullName>
    </submittedName>
</protein>
<proteinExistence type="predicted"/>
<accession>A0A383AT25</accession>
<organism evidence="1">
    <name type="scientific">marine metagenome</name>
    <dbReference type="NCBI Taxonomy" id="408172"/>
    <lineage>
        <taxon>unclassified sequences</taxon>
        <taxon>metagenomes</taxon>
        <taxon>ecological metagenomes</taxon>
    </lineage>
</organism>